<feature type="active site" description="Proton acceptor" evidence="7">
    <location>
        <position position="437"/>
    </location>
</feature>
<feature type="disulfide bond" description="Redox-active" evidence="9">
    <location>
        <begin position="42"/>
        <end position="47"/>
    </location>
</feature>
<name>A0A1I2DE85_9GAMM</name>
<dbReference type="Pfam" id="PF02852">
    <property type="entry name" value="Pyr_redox_dim"/>
    <property type="match status" value="1"/>
</dbReference>
<evidence type="ECO:0000313" key="14">
    <source>
        <dbReference type="Proteomes" id="UP000199477"/>
    </source>
</evidence>
<dbReference type="AlphaFoldDB" id="A0A1I2DE85"/>
<keyword evidence="8" id="KW-0547">Nucleotide-binding</keyword>
<feature type="binding site" evidence="8">
    <location>
        <position position="302"/>
    </location>
    <ligand>
        <name>FAD</name>
        <dbReference type="ChEBI" id="CHEBI:57692"/>
    </ligand>
</feature>
<evidence type="ECO:0000256" key="3">
    <source>
        <dbReference type="ARBA" id="ARBA00022827"/>
    </source>
</evidence>
<dbReference type="PROSITE" id="PS00076">
    <property type="entry name" value="PYRIDINE_REDOX_1"/>
    <property type="match status" value="1"/>
</dbReference>
<evidence type="ECO:0000259" key="11">
    <source>
        <dbReference type="Pfam" id="PF02852"/>
    </source>
</evidence>
<dbReference type="SUPFAM" id="SSF55424">
    <property type="entry name" value="FAD/NAD-linked reductases, dimerisation (C-terminal) domain"/>
    <property type="match status" value="1"/>
</dbReference>
<evidence type="ECO:0000256" key="6">
    <source>
        <dbReference type="ARBA" id="ARBA00023284"/>
    </source>
</evidence>
<feature type="binding site" evidence="8">
    <location>
        <position position="51"/>
    </location>
    <ligand>
        <name>FAD</name>
        <dbReference type="ChEBI" id="CHEBI:57692"/>
    </ligand>
</feature>
<dbReference type="InterPro" id="IPR023753">
    <property type="entry name" value="FAD/NAD-binding_dom"/>
</dbReference>
<keyword evidence="14" id="KW-1185">Reference proteome</keyword>
<keyword evidence="5" id="KW-1015">Disulfide bond</keyword>
<dbReference type="RefSeq" id="WP_026635234.1">
    <property type="nucleotide sequence ID" value="NZ_FONH01000004.1"/>
</dbReference>
<comment type="similarity">
    <text evidence="1 10">Belongs to the class-I pyridine nucleotide-disulfide oxidoreductase family.</text>
</comment>
<dbReference type="Gene3D" id="3.50.50.60">
    <property type="entry name" value="FAD/NAD(P)-binding domain"/>
    <property type="match status" value="2"/>
</dbReference>
<dbReference type="InterPro" id="IPR046952">
    <property type="entry name" value="GSHR/TRXR-like"/>
</dbReference>
<dbReference type="GO" id="GO:0005829">
    <property type="term" value="C:cytosol"/>
    <property type="evidence" value="ECO:0007669"/>
    <property type="project" value="TreeGrafter"/>
</dbReference>
<dbReference type="GO" id="GO:0045454">
    <property type="term" value="P:cell redox homeostasis"/>
    <property type="evidence" value="ECO:0007669"/>
    <property type="project" value="InterPro"/>
</dbReference>
<feature type="domain" description="Pyridine nucleotide-disulphide oxidoreductase dimerisation" evidence="11">
    <location>
        <begin position="338"/>
        <end position="446"/>
    </location>
</feature>
<dbReference type="InterPro" id="IPR004099">
    <property type="entry name" value="Pyr_nucl-diS_OxRdtase_dimer"/>
</dbReference>
<comment type="cofactor">
    <cofactor evidence="8">
        <name>FAD</name>
        <dbReference type="ChEBI" id="CHEBI:57692"/>
    </cofactor>
    <text evidence="8">Binds 1 FAD per subunit.</text>
</comment>
<keyword evidence="2 10" id="KW-0285">Flavoprotein</keyword>
<evidence type="ECO:0000256" key="10">
    <source>
        <dbReference type="RuleBase" id="RU003691"/>
    </source>
</evidence>
<feature type="domain" description="FAD/NAD(P)-binding" evidence="12">
    <location>
        <begin position="5"/>
        <end position="317"/>
    </location>
</feature>
<dbReference type="PANTHER" id="PTHR42737:SF2">
    <property type="entry name" value="GLUTATHIONE REDUCTASE"/>
    <property type="match status" value="1"/>
</dbReference>
<evidence type="ECO:0000256" key="9">
    <source>
        <dbReference type="PIRSR" id="PIRSR000350-4"/>
    </source>
</evidence>
<evidence type="ECO:0000256" key="2">
    <source>
        <dbReference type="ARBA" id="ARBA00022630"/>
    </source>
</evidence>
<dbReference type="Gene3D" id="3.30.390.30">
    <property type="match status" value="1"/>
</dbReference>
<dbReference type="EMBL" id="FONH01000004">
    <property type="protein sequence ID" value="SFE78758.1"/>
    <property type="molecule type" value="Genomic_DNA"/>
</dbReference>
<dbReference type="GO" id="GO:0034599">
    <property type="term" value="P:cellular response to oxidative stress"/>
    <property type="evidence" value="ECO:0007669"/>
    <property type="project" value="TreeGrafter"/>
</dbReference>
<dbReference type="GO" id="GO:0050660">
    <property type="term" value="F:flavin adenine dinucleotide binding"/>
    <property type="evidence" value="ECO:0007669"/>
    <property type="project" value="InterPro"/>
</dbReference>
<accession>A0A1I2DE85</accession>
<evidence type="ECO:0000256" key="5">
    <source>
        <dbReference type="ARBA" id="ARBA00023157"/>
    </source>
</evidence>
<dbReference type="PIRSF" id="PIRSF000350">
    <property type="entry name" value="Mercury_reductase_MerA"/>
    <property type="match status" value="1"/>
</dbReference>
<reference evidence="14" key="1">
    <citation type="submission" date="2016-10" db="EMBL/GenBank/DDBJ databases">
        <authorList>
            <person name="Varghese N."/>
            <person name="Submissions S."/>
        </authorList>
    </citation>
    <scope>NUCLEOTIDE SEQUENCE [LARGE SCALE GENOMIC DNA]</scope>
    <source>
        <strain evidence="14">UNC178MFTsu3.1</strain>
    </source>
</reference>
<dbReference type="PRINTS" id="PR00368">
    <property type="entry name" value="FADPNR"/>
</dbReference>
<dbReference type="InterPro" id="IPR016156">
    <property type="entry name" value="FAD/NAD-linked_Rdtase_dimer_sf"/>
</dbReference>
<evidence type="ECO:0000256" key="7">
    <source>
        <dbReference type="PIRSR" id="PIRSR000350-2"/>
    </source>
</evidence>
<feature type="binding site" evidence="8">
    <location>
        <position position="261"/>
    </location>
    <ligand>
        <name>NAD(+)</name>
        <dbReference type="ChEBI" id="CHEBI:57540"/>
    </ligand>
</feature>
<dbReference type="PRINTS" id="PR00411">
    <property type="entry name" value="PNDRDTASEI"/>
</dbReference>
<dbReference type="InterPro" id="IPR012999">
    <property type="entry name" value="Pyr_OxRdtase_I_AS"/>
</dbReference>
<keyword evidence="4 10" id="KW-0560">Oxidoreductase</keyword>
<feature type="binding site" evidence="8">
    <location>
        <position position="114"/>
    </location>
    <ligand>
        <name>FAD</name>
        <dbReference type="ChEBI" id="CHEBI:57692"/>
    </ligand>
</feature>
<protein>
    <submittedName>
        <fullName evidence="13">Glutathione reductase (NADPH)</fullName>
    </submittedName>
</protein>
<gene>
    <name evidence="13" type="ORF">SAMN02799615_01656</name>
</gene>
<sequence length="448" mass="47961">MADTYDLIVLGAGSGGLAMAFRAARHGARVALLDPGALGGTCVNVGCVPKKSLWFAAQIAHSLQLAGPYGFEGVAGRLDWEHFRQRRLAYIDGIKQRYEERLAAAGVQWLREAGRFVAADTVATESGAELRAPQIVIATGARPQRPPLPGFELGLVSDDMFALRELPRHVGIVGGGYIAVEFAGLLRALGSEVTLHVRERMLRTFDRELVDSLEEHMRTQGITLATGARISAARREGDAIVLDDDSCGERGPYDAVLWALGRVPNTERLDLDAAGVQCDVLGHVVTDPWQNTNVPGIAALGDVTGRLALTPVAVAAGRRLADRWFGGRNEARLDYDDVPSVVFSEPPLGAVGLTEAQARAKFGDSVRVYRSRFTPMQWALAGQHGQTLMKLVCVGDDERVAGVHVLGPGADEMLQGFAVAVKMGACKRDLDATVAIHPSSGEELVLMS</sequence>
<dbReference type="InterPro" id="IPR001100">
    <property type="entry name" value="Pyr_nuc-diS_OxRdtase"/>
</dbReference>
<evidence type="ECO:0000256" key="4">
    <source>
        <dbReference type="ARBA" id="ARBA00023002"/>
    </source>
</evidence>
<proteinExistence type="inferred from homology"/>
<keyword evidence="3 8" id="KW-0274">FAD</keyword>
<evidence type="ECO:0000256" key="1">
    <source>
        <dbReference type="ARBA" id="ARBA00007532"/>
    </source>
</evidence>
<dbReference type="SUPFAM" id="SSF51905">
    <property type="entry name" value="FAD/NAD(P)-binding domain"/>
    <property type="match status" value="1"/>
</dbReference>
<dbReference type="InterPro" id="IPR036188">
    <property type="entry name" value="FAD/NAD-bd_sf"/>
</dbReference>
<evidence type="ECO:0000259" key="12">
    <source>
        <dbReference type="Pfam" id="PF07992"/>
    </source>
</evidence>
<dbReference type="PANTHER" id="PTHR42737">
    <property type="entry name" value="GLUTATHIONE REDUCTASE"/>
    <property type="match status" value="1"/>
</dbReference>
<evidence type="ECO:0000313" key="13">
    <source>
        <dbReference type="EMBL" id="SFE78758.1"/>
    </source>
</evidence>
<dbReference type="GO" id="GO:0006749">
    <property type="term" value="P:glutathione metabolic process"/>
    <property type="evidence" value="ECO:0007669"/>
    <property type="project" value="TreeGrafter"/>
</dbReference>
<dbReference type="STRING" id="500610.SAMN02799615_01656"/>
<dbReference type="NCBIfam" id="NF004776">
    <property type="entry name" value="PRK06116.1"/>
    <property type="match status" value="1"/>
</dbReference>
<dbReference type="GO" id="GO:0004362">
    <property type="term" value="F:glutathione-disulfide reductase (NADPH) activity"/>
    <property type="evidence" value="ECO:0007669"/>
    <property type="project" value="TreeGrafter"/>
</dbReference>
<dbReference type="Pfam" id="PF07992">
    <property type="entry name" value="Pyr_redox_2"/>
    <property type="match status" value="1"/>
</dbReference>
<feature type="binding site" evidence="8">
    <location>
        <begin position="174"/>
        <end position="181"/>
    </location>
    <ligand>
        <name>NAD(+)</name>
        <dbReference type="ChEBI" id="CHEBI:57540"/>
    </ligand>
</feature>
<keyword evidence="6 10" id="KW-0676">Redox-active center</keyword>
<organism evidence="13 14">
    <name type="scientific">Dyella marensis</name>
    <dbReference type="NCBI Taxonomy" id="500610"/>
    <lineage>
        <taxon>Bacteria</taxon>
        <taxon>Pseudomonadati</taxon>
        <taxon>Pseudomonadota</taxon>
        <taxon>Gammaproteobacteria</taxon>
        <taxon>Lysobacterales</taxon>
        <taxon>Rhodanobacteraceae</taxon>
        <taxon>Dyella</taxon>
    </lineage>
</organism>
<keyword evidence="8" id="KW-0520">NAD</keyword>
<dbReference type="Proteomes" id="UP000199477">
    <property type="component" value="Unassembled WGS sequence"/>
</dbReference>
<evidence type="ECO:0000256" key="8">
    <source>
        <dbReference type="PIRSR" id="PIRSR000350-3"/>
    </source>
</evidence>